<sequence length="160" mass="17250">MKVEIEIDPDEIELGDLFREQAAGLRGSLVDLRRMVGTLGYYGQAGAGATMTLEAIRQSLTVIIEAQGDFADGLDEAAAQIDERTERMIAESWQPRPDPLPPVVIVNPQNEPTAAEGLIGLLLCSGWVVAALMGIHDLKQWRASSVVPATTVMESNHGAR</sequence>
<reference evidence="1 2" key="1">
    <citation type="submission" date="2020-03" db="EMBL/GenBank/DDBJ databases">
        <authorList>
            <person name="Wang L."/>
            <person name="He N."/>
            <person name="Li Y."/>
            <person name="Fang Y."/>
            <person name="Zhang F."/>
        </authorList>
    </citation>
    <scope>NUCLEOTIDE SEQUENCE [LARGE SCALE GENOMIC DNA]</scope>
    <source>
        <strain evidence="1 2">36D10-4-7</strain>
    </source>
</reference>
<gene>
    <name evidence="1" type="ORF">HBH26_18240</name>
</gene>
<comment type="caution">
    <text evidence="1">The sequence shown here is derived from an EMBL/GenBank/DDBJ whole genome shotgun (WGS) entry which is preliminary data.</text>
</comment>
<evidence type="ECO:0000313" key="2">
    <source>
        <dbReference type="Proteomes" id="UP000732399"/>
    </source>
</evidence>
<dbReference type="Proteomes" id="UP000732399">
    <property type="component" value="Unassembled WGS sequence"/>
</dbReference>
<evidence type="ECO:0000313" key="1">
    <source>
        <dbReference type="EMBL" id="NJR80520.1"/>
    </source>
</evidence>
<name>A0ABX1CRE0_9SPHN</name>
<proteinExistence type="predicted"/>
<accession>A0ABX1CRE0</accession>
<dbReference type="RefSeq" id="WP_168136074.1">
    <property type="nucleotide sequence ID" value="NZ_JAAVJH010000020.1"/>
</dbReference>
<organism evidence="1 2">
    <name type="scientific">Sphingomonas corticis</name>
    <dbReference type="NCBI Taxonomy" id="2722791"/>
    <lineage>
        <taxon>Bacteria</taxon>
        <taxon>Pseudomonadati</taxon>
        <taxon>Pseudomonadota</taxon>
        <taxon>Alphaproteobacteria</taxon>
        <taxon>Sphingomonadales</taxon>
        <taxon>Sphingomonadaceae</taxon>
        <taxon>Sphingomonas</taxon>
    </lineage>
</organism>
<protein>
    <submittedName>
        <fullName evidence="1">Uncharacterized protein</fullName>
    </submittedName>
</protein>
<keyword evidence="2" id="KW-1185">Reference proteome</keyword>
<dbReference type="EMBL" id="JAAVJH010000020">
    <property type="protein sequence ID" value="NJR80520.1"/>
    <property type="molecule type" value="Genomic_DNA"/>
</dbReference>